<dbReference type="SMART" id="SM00432">
    <property type="entry name" value="MADS"/>
    <property type="match status" value="1"/>
</dbReference>
<gene>
    <name evidence="8" type="ORF">H4R20_004165</name>
</gene>
<evidence type="ECO:0000313" key="9">
    <source>
        <dbReference type="Proteomes" id="UP001140094"/>
    </source>
</evidence>
<keyword evidence="9" id="KW-1185">Reference proteome</keyword>
<feature type="compositionally biased region" description="Basic and acidic residues" evidence="6">
    <location>
        <begin position="359"/>
        <end position="369"/>
    </location>
</feature>
<dbReference type="InterPro" id="IPR002100">
    <property type="entry name" value="TF_MADSbox"/>
</dbReference>
<feature type="region of interest" description="Disordered" evidence="6">
    <location>
        <begin position="455"/>
        <end position="511"/>
    </location>
</feature>
<feature type="compositionally biased region" description="Acidic residues" evidence="6">
    <location>
        <begin position="493"/>
        <end position="511"/>
    </location>
</feature>
<keyword evidence="4" id="KW-0804">Transcription</keyword>
<name>A0A9W8I0E8_9FUNG</name>
<dbReference type="InterPro" id="IPR036879">
    <property type="entry name" value="TF_MADSbox_sf"/>
</dbReference>
<comment type="subcellular location">
    <subcellularLocation>
        <location evidence="1">Nucleus</location>
    </subcellularLocation>
</comment>
<dbReference type="GO" id="GO:0046983">
    <property type="term" value="F:protein dimerization activity"/>
    <property type="evidence" value="ECO:0007669"/>
    <property type="project" value="InterPro"/>
</dbReference>
<accession>A0A9W8I0E8</accession>
<sequence>MGRKKINISEIENSRQRTVTFARRRAGLIKKAHELSILCNLKVALVIFDSKNASHVYSSADTPDEMFSRYLNKQFLTNESRKRKDNATDGGDKDDGGTYGFDKNGSFIRRRLAVVNEYKVTSEGDDSQNLHVKYTKQYHTPGENMPSKRLSTASASSTGTLNHGPPHALLSSPLSARSSLNEAAAAGMPSNGTQMVGDGLPIRSASLVKQGPDMMVTPVGPSFVDLHAYGQSNNPDYASTMYPYNAVGDGTGRINPELGQPTEMMAAAADNINLATHDLSSLSLLSDAGRHGANRNAYMEGLDATQGMPLDIDNVNNVLNIIRANMECDSRSPISMSRSSNGDVTGGATDLYQLENEYIKPEDSEEPRAKRPRPHSFASSNDTIGFLPPSSADYSSFMQAQQPDAPFLDKCEIDHELNKSLVEGFLSNANVAEVLKASSWGKDYADGSTHTAEYPKAQFGTSADRDDMSTDSCDSDGEDDDRDGADDSGGSECGDDDDGGYTEDEEDEDNDQINYTDDTAFLQNCKDHKVANATGDNEMANLQTLGQQSADLQTQPDIMHSLQCLGIMPMEAQLATNNGNQQVFYDRTIGATGITEPIFNPANAAVSMATPFQNYVLDAVSGAHYPNIFQGTLANDSQLSATNAATTSTQQQYNLHPDLLLSAHDGKVF</sequence>
<keyword evidence="2" id="KW-0805">Transcription regulation</keyword>
<comment type="caution">
    <text evidence="8">The sequence shown here is derived from an EMBL/GenBank/DDBJ whole genome shotgun (WGS) entry which is preliminary data.</text>
</comment>
<evidence type="ECO:0000256" key="1">
    <source>
        <dbReference type="ARBA" id="ARBA00004123"/>
    </source>
</evidence>
<feature type="region of interest" description="Disordered" evidence="6">
    <location>
        <begin position="80"/>
        <end position="100"/>
    </location>
</feature>
<keyword evidence="3" id="KW-0238">DNA-binding</keyword>
<dbReference type="OrthoDB" id="1898716at2759"/>
<organism evidence="8 9">
    <name type="scientific">Coemansia guatemalensis</name>
    <dbReference type="NCBI Taxonomy" id="2761395"/>
    <lineage>
        <taxon>Eukaryota</taxon>
        <taxon>Fungi</taxon>
        <taxon>Fungi incertae sedis</taxon>
        <taxon>Zoopagomycota</taxon>
        <taxon>Kickxellomycotina</taxon>
        <taxon>Kickxellomycetes</taxon>
        <taxon>Kickxellales</taxon>
        <taxon>Kickxellaceae</taxon>
        <taxon>Coemansia</taxon>
    </lineage>
</organism>
<dbReference type="Pfam" id="PF00319">
    <property type="entry name" value="SRF-TF"/>
    <property type="match status" value="1"/>
</dbReference>
<dbReference type="InterPro" id="IPR050142">
    <property type="entry name" value="MADS-box/MEF2_TF"/>
</dbReference>
<dbReference type="Gene3D" id="3.40.1810.10">
    <property type="entry name" value="Transcription factor, MADS-box"/>
    <property type="match status" value="1"/>
</dbReference>
<evidence type="ECO:0000256" key="5">
    <source>
        <dbReference type="ARBA" id="ARBA00023242"/>
    </source>
</evidence>
<dbReference type="SUPFAM" id="SSF55455">
    <property type="entry name" value="SRF-like"/>
    <property type="match status" value="1"/>
</dbReference>
<dbReference type="AlphaFoldDB" id="A0A9W8I0E8"/>
<dbReference type="EMBL" id="JANBUO010001040">
    <property type="protein sequence ID" value="KAJ2800151.1"/>
    <property type="molecule type" value="Genomic_DNA"/>
</dbReference>
<feature type="region of interest" description="Disordered" evidence="6">
    <location>
        <begin position="359"/>
        <end position="394"/>
    </location>
</feature>
<keyword evidence="5" id="KW-0539">Nucleus</keyword>
<dbReference type="GO" id="GO:0045944">
    <property type="term" value="P:positive regulation of transcription by RNA polymerase II"/>
    <property type="evidence" value="ECO:0007669"/>
    <property type="project" value="UniProtKB-ARBA"/>
</dbReference>
<feature type="compositionally biased region" description="Acidic residues" evidence="6">
    <location>
        <begin position="473"/>
        <end position="486"/>
    </location>
</feature>
<evidence type="ECO:0000256" key="3">
    <source>
        <dbReference type="ARBA" id="ARBA00023125"/>
    </source>
</evidence>
<feature type="domain" description="MADS-box" evidence="7">
    <location>
        <begin position="1"/>
        <end position="61"/>
    </location>
</feature>
<feature type="region of interest" description="Disordered" evidence="6">
    <location>
        <begin position="138"/>
        <end position="173"/>
    </location>
</feature>
<protein>
    <recommendedName>
        <fullName evidence="7">MADS-box domain-containing protein</fullName>
    </recommendedName>
</protein>
<dbReference type="GO" id="GO:0005634">
    <property type="term" value="C:nucleus"/>
    <property type="evidence" value="ECO:0007669"/>
    <property type="project" value="UniProtKB-SubCell"/>
</dbReference>
<dbReference type="PRINTS" id="PR00404">
    <property type="entry name" value="MADSDOMAIN"/>
</dbReference>
<feature type="compositionally biased region" description="Basic and acidic residues" evidence="6">
    <location>
        <begin position="80"/>
        <end position="96"/>
    </location>
</feature>
<evidence type="ECO:0000313" key="8">
    <source>
        <dbReference type="EMBL" id="KAJ2800151.1"/>
    </source>
</evidence>
<reference evidence="8" key="1">
    <citation type="submission" date="2022-07" db="EMBL/GenBank/DDBJ databases">
        <title>Phylogenomic reconstructions and comparative analyses of Kickxellomycotina fungi.</title>
        <authorList>
            <person name="Reynolds N.K."/>
            <person name="Stajich J.E."/>
            <person name="Barry K."/>
            <person name="Grigoriev I.V."/>
            <person name="Crous P."/>
            <person name="Smith M.E."/>
        </authorList>
    </citation>
    <scope>NUCLEOTIDE SEQUENCE</scope>
    <source>
        <strain evidence="8">NRRL 1565</strain>
    </source>
</reference>
<dbReference type="GO" id="GO:0003677">
    <property type="term" value="F:DNA binding"/>
    <property type="evidence" value="ECO:0007669"/>
    <property type="project" value="UniProtKB-KW"/>
</dbReference>
<dbReference type="PANTHER" id="PTHR48019">
    <property type="entry name" value="SERUM RESPONSE FACTOR HOMOLOG"/>
    <property type="match status" value="1"/>
</dbReference>
<evidence type="ECO:0000259" key="7">
    <source>
        <dbReference type="PROSITE" id="PS50066"/>
    </source>
</evidence>
<evidence type="ECO:0000256" key="6">
    <source>
        <dbReference type="SAM" id="MobiDB-lite"/>
    </source>
</evidence>
<dbReference type="PROSITE" id="PS50066">
    <property type="entry name" value="MADS_BOX_2"/>
    <property type="match status" value="1"/>
</dbReference>
<evidence type="ECO:0000256" key="2">
    <source>
        <dbReference type="ARBA" id="ARBA00023015"/>
    </source>
</evidence>
<proteinExistence type="predicted"/>
<dbReference type="Proteomes" id="UP001140094">
    <property type="component" value="Unassembled WGS sequence"/>
</dbReference>
<evidence type="ECO:0000256" key="4">
    <source>
        <dbReference type="ARBA" id="ARBA00023163"/>
    </source>
</evidence>